<name>A0A0R1TS44_9LACO</name>
<dbReference type="RefSeq" id="WP_025087823.1">
    <property type="nucleotide sequence ID" value="NZ_AZFT01000053.1"/>
</dbReference>
<evidence type="ECO:0000313" key="2">
    <source>
        <dbReference type="Proteomes" id="UP000051324"/>
    </source>
</evidence>
<sequence length="88" mass="10089">MNNVNSEKAVHTVSNVLEELKFETYFVAIKNDSSKNNDFNAVITGDTETVAKLLLSFLNAVPKQVKVQMQQYLREDVTAEILRRERDE</sequence>
<dbReference type="STRING" id="1423724.FC32_GL001301"/>
<dbReference type="AlphaFoldDB" id="A0A0R1TS44"/>
<reference evidence="1 2" key="1">
    <citation type="journal article" date="2015" name="Genome Announc.">
        <title>Expanding the biotechnology potential of lactobacilli through comparative genomics of 213 strains and associated genera.</title>
        <authorList>
            <person name="Sun Z."/>
            <person name="Harris H.M."/>
            <person name="McCann A."/>
            <person name="Guo C."/>
            <person name="Argimon S."/>
            <person name="Zhang W."/>
            <person name="Yang X."/>
            <person name="Jeffery I.B."/>
            <person name="Cooney J.C."/>
            <person name="Kagawa T.F."/>
            <person name="Liu W."/>
            <person name="Song Y."/>
            <person name="Salvetti E."/>
            <person name="Wrobel A."/>
            <person name="Rasinkangas P."/>
            <person name="Parkhill J."/>
            <person name="Rea M.C."/>
            <person name="O'Sullivan O."/>
            <person name="Ritari J."/>
            <person name="Douillard F.P."/>
            <person name="Paul Ross R."/>
            <person name="Yang R."/>
            <person name="Briner A.E."/>
            <person name="Felis G.E."/>
            <person name="de Vos W.M."/>
            <person name="Barrangou R."/>
            <person name="Klaenhammer T.R."/>
            <person name="Caufield P.W."/>
            <person name="Cui Y."/>
            <person name="Zhang H."/>
            <person name="O'Toole P.W."/>
        </authorList>
    </citation>
    <scope>NUCLEOTIDE SEQUENCE [LARGE SCALE GENOMIC DNA]</scope>
    <source>
        <strain evidence="1 2">DSM 16634</strain>
    </source>
</reference>
<organism evidence="1 2">
    <name type="scientific">Ligilactobacillus apodemi DSM 16634 = JCM 16172</name>
    <dbReference type="NCBI Taxonomy" id="1423724"/>
    <lineage>
        <taxon>Bacteria</taxon>
        <taxon>Bacillati</taxon>
        <taxon>Bacillota</taxon>
        <taxon>Bacilli</taxon>
        <taxon>Lactobacillales</taxon>
        <taxon>Lactobacillaceae</taxon>
        <taxon>Ligilactobacillus</taxon>
    </lineage>
</organism>
<proteinExistence type="predicted"/>
<gene>
    <name evidence="1" type="ORF">FC32_GL001301</name>
</gene>
<accession>A0A0R1TS44</accession>
<dbReference type="EMBL" id="AZFT01000053">
    <property type="protein sequence ID" value="KRL84025.1"/>
    <property type="molecule type" value="Genomic_DNA"/>
</dbReference>
<dbReference type="Proteomes" id="UP000051324">
    <property type="component" value="Unassembled WGS sequence"/>
</dbReference>
<protein>
    <submittedName>
        <fullName evidence="1">Uncharacterized protein</fullName>
    </submittedName>
</protein>
<keyword evidence="2" id="KW-1185">Reference proteome</keyword>
<comment type="caution">
    <text evidence="1">The sequence shown here is derived from an EMBL/GenBank/DDBJ whole genome shotgun (WGS) entry which is preliminary data.</text>
</comment>
<dbReference type="PATRIC" id="fig|1423724.4.peg.1360"/>
<evidence type="ECO:0000313" key="1">
    <source>
        <dbReference type="EMBL" id="KRL84025.1"/>
    </source>
</evidence>